<sequence>MSETNNLISPQIFFEGRARNGLYICTICDDTSQYRIFIIIVQRTYTLHIKLFQAMSIQRINLSCKPKEITSKTKLRIENQFLKIQLARVKLVRQRLSEGPAGFLLNVHK</sequence>
<dbReference type="EMBL" id="CAXDID020000132">
    <property type="protein sequence ID" value="CAL6036026.1"/>
    <property type="molecule type" value="Genomic_DNA"/>
</dbReference>
<dbReference type="EMBL" id="CATOUU010000627">
    <property type="protein sequence ID" value="CAI9936004.1"/>
    <property type="molecule type" value="Genomic_DNA"/>
</dbReference>
<dbReference type="EMBL" id="CATOUU010000627">
    <property type="protein sequence ID" value="CAI9936008.1"/>
    <property type="molecule type" value="Genomic_DNA"/>
</dbReference>
<protein>
    <submittedName>
        <fullName evidence="3">Hypothetical_protein</fullName>
    </submittedName>
</protein>
<reference evidence="3 5" key="2">
    <citation type="submission" date="2024-07" db="EMBL/GenBank/DDBJ databases">
        <authorList>
            <person name="Akdeniz Z."/>
        </authorList>
    </citation>
    <scope>NUCLEOTIDE SEQUENCE [LARGE SCALE GENOMIC DNA]</scope>
</reference>
<dbReference type="EMBL" id="CAXDID020000132">
    <property type="protein sequence ID" value="CAL6036034.1"/>
    <property type="molecule type" value="Genomic_DNA"/>
</dbReference>
<evidence type="ECO:0000313" key="2">
    <source>
        <dbReference type="EMBL" id="CAI9936008.1"/>
    </source>
</evidence>
<reference evidence="1" key="1">
    <citation type="submission" date="2023-06" db="EMBL/GenBank/DDBJ databases">
        <authorList>
            <person name="Kurt Z."/>
        </authorList>
    </citation>
    <scope>NUCLEOTIDE SEQUENCE</scope>
</reference>
<evidence type="ECO:0000313" key="5">
    <source>
        <dbReference type="Proteomes" id="UP001642409"/>
    </source>
</evidence>
<evidence type="ECO:0000313" key="3">
    <source>
        <dbReference type="EMBL" id="CAL6036026.1"/>
    </source>
</evidence>
<proteinExistence type="predicted"/>
<organism evidence="1">
    <name type="scientific">Hexamita inflata</name>
    <dbReference type="NCBI Taxonomy" id="28002"/>
    <lineage>
        <taxon>Eukaryota</taxon>
        <taxon>Metamonada</taxon>
        <taxon>Diplomonadida</taxon>
        <taxon>Hexamitidae</taxon>
        <taxon>Hexamitinae</taxon>
        <taxon>Hexamita</taxon>
    </lineage>
</organism>
<evidence type="ECO:0000313" key="4">
    <source>
        <dbReference type="EMBL" id="CAL6036034.1"/>
    </source>
</evidence>
<gene>
    <name evidence="1" type="ORF">HINF_LOCUS23649</name>
    <name evidence="2" type="ORF">HINF_LOCUS23653</name>
    <name evidence="3" type="ORF">HINF_LOCUS36216</name>
    <name evidence="4" type="ORF">HINF_LOCUS36220</name>
</gene>
<dbReference type="Proteomes" id="UP001642409">
    <property type="component" value="Unassembled WGS sequence"/>
</dbReference>
<comment type="caution">
    <text evidence="1">The sequence shown here is derived from an EMBL/GenBank/DDBJ whole genome shotgun (WGS) entry which is preliminary data.</text>
</comment>
<accession>A0AA86PIM6</accession>
<keyword evidence="5" id="KW-1185">Reference proteome</keyword>
<dbReference type="AlphaFoldDB" id="A0AA86PIM6"/>
<evidence type="ECO:0000313" key="1">
    <source>
        <dbReference type="EMBL" id="CAI9936004.1"/>
    </source>
</evidence>
<name>A0AA86PIM6_9EUKA</name>